<evidence type="ECO:0000259" key="14">
    <source>
        <dbReference type="Pfam" id="PF02885"/>
    </source>
</evidence>
<feature type="binding site" evidence="12">
    <location>
        <position position="112"/>
    </location>
    <ligand>
        <name>anthranilate</name>
        <dbReference type="ChEBI" id="CHEBI:16567"/>
        <label>1</label>
    </ligand>
</feature>
<dbReference type="GO" id="GO:0000287">
    <property type="term" value="F:magnesium ion binding"/>
    <property type="evidence" value="ECO:0007669"/>
    <property type="project" value="UniProtKB-UniRule"/>
</dbReference>
<keyword evidence="3 12" id="KW-0028">Amino-acid biosynthesis</keyword>
<dbReference type="EMBL" id="JAZHOG010000011">
    <property type="protein sequence ID" value="MEJ8569090.1"/>
    <property type="molecule type" value="Genomic_DNA"/>
</dbReference>
<evidence type="ECO:0000259" key="13">
    <source>
        <dbReference type="Pfam" id="PF00591"/>
    </source>
</evidence>
<evidence type="ECO:0000256" key="2">
    <source>
        <dbReference type="ARBA" id="ARBA00011738"/>
    </source>
</evidence>
<dbReference type="SUPFAM" id="SSF52418">
    <property type="entry name" value="Nucleoside phosphorylase/phosphoribosyltransferase catalytic domain"/>
    <property type="match status" value="1"/>
</dbReference>
<comment type="pathway">
    <text evidence="1 12">Amino-acid biosynthesis; L-tryptophan biosynthesis; L-tryptophan from chorismate: step 2/5.</text>
</comment>
<dbReference type="InterPro" id="IPR036320">
    <property type="entry name" value="Glycosyl_Trfase_fam3_N_dom_sf"/>
</dbReference>
<gene>
    <name evidence="12 15" type="primary">trpD</name>
    <name evidence="15" type="ORF">V3330_15780</name>
</gene>
<dbReference type="HAMAP" id="MF_00211">
    <property type="entry name" value="TrpD"/>
    <property type="match status" value="1"/>
</dbReference>
<comment type="similarity">
    <text evidence="11">In the C-terminal section; belongs to the anthranilate phosphoribosyltransferase family.</text>
</comment>
<evidence type="ECO:0000256" key="9">
    <source>
        <dbReference type="ARBA" id="ARBA00023141"/>
    </source>
</evidence>
<evidence type="ECO:0000256" key="3">
    <source>
        <dbReference type="ARBA" id="ARBA00022605"/>
    </source>
</evidence>
<evidence type="ECO:0000256" key="1">
    <source>
        <dbReference type="ARBA" id="ARBA00004907"/>
    </source>
</evidence>
<proteinExistence type="inferred from homology"/>
<comment type="function">
    <text evidence="12">Catalyzes the transfer of the phosphoribosyl group of 5-phosphorylribose-1-pyrophosphate (PRPP) to anthranilate to yield N-(5'-phosphoribosyl)-anthranilate (PRA).</text>
</comment>
<evidence type="ECO:0000256" key="10">
    <source>
        <dbReference type="ARBA" id="ARBA00052328"/>
    </source>
</evidence>
<feature type="domain" description="Glycosyl transferase family 3" evidence="13">
    <location>
        <begin position="74"/>
        <end position="325"/>
    </location>
</feature>
<sequence>MEIKQAISHIVDRVDLGADDMQAVMRQIMTGEATPIQIGGFLAGLRTKGETVTEITAAARVMRELAMRIDVPTEHLVDTCGTGGDSSGTFNVSTASAFVVAAGGGRVAKHGNRSMSSKSGSADVLEALGVNVDLPPDRVAECIDAIDVGFLFAPSYHAAAKHAARPRQELGTRTLFNLLGPLTNPAGAPHQLLGVFGRRWVEPLAKVLRDLGSRHVLVVHSEDGLDELSIAAPTSVAELRDGQVRTYRVRPEEVGVEAGSLDDLRVDGPEESAARIRAVLEGESGPAADIVALNAGAALFAADVTPSLAEGVARAREVLADGSALERLESLRTMTRAVAS</sequence>
<feature type="binding site" evidence="12">
    <location>
        <position position="227"/>
    </location>
    <ligand>
        <name>Mg(2+)</name>
        <dbReference type="ChEBI" id="CHEBI:18420"/>
        <label>1</label>
    </ligand>
</feature>
<evidence type="ECO:0000256" key="6">
    <source>
        <dbReference type="ARBA" id="ARBA00022723"/>
    </source>
</evidence>
<dbReference type="GO" id="GO:0000162">
    <property type="term" value="P:L-tryptophan biosynthetic process"/>
    <property type="evidence" value="ECO:0007669"/>
    <property type="project" value="UniProtKB-UniRule"/>
</dbReference>
<evidence type="ECO:0000313" key="15">
    <source>
        <dbReference type="EMBL" id="MEJ8569090.1"/>
    </source>
</evidence>
<dbReference type="GO" id="GO:0005829">
    <property type="term" value="C:cytosol"/>
    <property type="evidence" value="ECO:0007669"/>
    <property type="project" value="TreeGrafter"/>
</dbReference>
<evidence type="ECO:0000256" key="8">
    <source>
        <dbReference type="ARBA" id="ARBA00022842"/>
    </source>
</evidence>
<keyword evidence="7 12" id="KW-0822">Tryptophan biosynthesis</keyword>
<dbReference type="FunFam" id="1.20.970.10:FF:000006">
    <property type="entry name" value="Anthranilate phosphoribosyltransferase"/>
    <property type="match status" value="1"/>
</dbReference>
<feature type="binding site" evidence="12">
    <location>
        <position position="93"/>
    </location>
    <ligand>
        <name>Mg(2+)</name>
        <dbReference type="ChEBI" id="CHEBI:18420"/>
        <label>1</label>
    </ligand>
</feature>
<dbReference type="InterPro" id="IPR005940">
    <property type="entry name" value="Anthranilate_Pribosyl_Tfrase"/>
</dbReference>
<organism evidence="15 16">
    <name type="scientific">Elongatibacter sediminis</name>
    <dbReference type="NCBI Taxonomy" id="3119006"/>
    <lineage>
        <taxon>Bacteria</taxon>
        <taxon>Pseudomonadati</taxon>
        <taxon>Pseudomonadota</taxon>
        <taxon>Gammaproteobacteria</taxon>
        <taxon>Chromatiales</taxon>
        <taxon>Wenzhouxiangellaceae</taxon>
        <taxon>Elongatibacter</taxon>
    </lineage>
</organism>
<feature type="binding site" evidence="12">
    <location>
        <position position="81"/>
    </location>
    <ligand>
        <name>5-phospho-alpha-D-ribose 1-diphosphate</name>
        <dbReference type="ChEBI" id="CHEBI:58017"/>
    </ligand>
</feature>
<comment type="catalytic activity">
    <reaction evidence="10 12">
        <text>N-(5-phospho-beta-D-ribosyl)anthranilate + diphosphate = 5-phospho-alpha-D-ribose 1-diphosphate + anthranilate</text>
        <dbReference type="Rhea" id="RHEA:11768"/>
        <dbReference type="ChEBI" id="CHEBI:16567"/>
        <dbReference type="ChEBI" id="CHEBI:18277"/>
        <dbReference type="ChEBI" id="CHEBI:33019"/>
        <dbReference type="ChEBI" id="CHEBI:58017"/>
        <dbReference type="EC" id="2.4.2.18"/>
    </reaction>
</comment>
<evidence type="ECO:0000313" key="16">
    <source>
        <dbReference type="Proteomes" id="UP001359886"/>
    </source>
</evidence>
<comment type="similarity">
    <text evidence="12">Belongs to the anthranilate phosphoribosyltransferase family.</text>
</comment>
<dbReference type="InterPro" id="IPR017459">
    <property type="entry name" value="Glycosyl_Trfase_fam3_N_dom"/>
</dbReference>
<name>A0AAW9RLF2_9GAMM</name>
<dbReference type="SUPFAM" id="SSF47648">
    <property type="entry name" value="Nucleoside phosphorylase/phosphoribosyltransferase N-terminal domain"/>
    <property type="match status" value="1"/>
</dbReference>
<feature type="binding site" evidence="12">
    <location>
        <position position="227"/>
    </location>
    <ligand>
        <name>Mg(2+)</name>
        <dbReference type="ChEBI" id="CHEBI:18420"/>
        <label>2</label>
    </ligand>
</feature>
<feature type="binding site" evidence="12">
    <location>
        <position position="226"/>
    </location>
    <ligand>
        <name>Mg(2+)</name>
        <dbReference type="ChEBI" id="CHEBI:18420"/>
        <label>2</label>
    </ligand>
</feature>
<keyword evidence="6 12" id="KW-0479">Metal-binding</keyword>
<evidence type="ECO:0000256" key="11">
    <source>
        <dbReference type="ARBA" id="ARBA00061188"/>
    </source>
</evidence>
<dbReference type="InterPro" id="IPR035902">
    <property type="entry name" value="Nuc_phospho_transferase"/>
</dbReference>
<keyword evidence="8 12" id="KW-0460">Magnesium</keyword>
<dbReference type="EC" id="2.4.2.18" evidence="12"/>
<dbReference type="Pfam" id="PF02885">
    <property type="entry name" value="Glycos_trans_3N"/>
    <property type="match status" value="1"/>
</dbReference>
<dbReference type="AlphaFoldDB" id="A0AAW9RLF2"/>
<dbReference type="RefSeq" id="WP_354696412.1">
    <property type="nucleotide sequence ID" value="NZ_JAZHOG010000011.1"/>
</dbReference>
<keyword evidence="4 12" id="KW-0328">Glycosyltransferase</keyword>
<feature type="binding site" evidence="12">
    <location>
        <position position="167"/>
    </location>
    <ligand>
        <name>anthranilate</name>
        <dbReference type="ChEBI" id="CHEBI:16567"/>
        <label>2</label>
    </ligand>
</feature>
<feature type="binding site" evidence="12">
    <location>
        <position position="121"/>
    </location>
    <ligand>
        <name>5-phospho-alpha-D-ribose 1-diphosphate</name>
        <dbReference type="ChEBI" id="CHEBI:58017"/>
    </ligand>
</feature>
<dbReference type="PANTHER" id="PTHR43285:SF2">
    <property type="entry name" value="ANTHRANILATE PHOSPHORIBOSYLTRANSFERASE"/>
    <property type="match status" value="1"/>
</dbReference>
<protein>
    <recommendedName>
        <fullName evidence="12">Anthranilate phosphoribosyltransferase</fullName>
        <ecNumber evidence="12">2.4.2.18</ecNumber>
    </recommendedName>
</protein>
<feature type="binding site" evidence="12">
    <location>
        <position position="81"/>
    </location>
    <ligand>
        <name>anthranilate</name>
        <dbReference type="ChEBI" id="CHEBI:16567"/>
        <label>1</label>
    </ligand>
</feature>
<dbReference type="FunFam" id="3.40.1030.10:FF:000002">
    <property type="entry name" value="Anthranilate phosphoribosyltransferase"/>
    <property type="match status" value="1"/>
</dbReference>
<dbReference type="GO" id="GO:0004048">
    <property type="term" value="F:anthranilate phosphoribosyltransferase activity"/>
    <property type="evidence" value="ECO:0007669"/>
    <property type="project" value="UniProtKB-UniRule"/>
</dbReference>
<feature type="binding site" evidence="12">
    <location>
        <begin position="91"/>
        <end position="94"/>
    </location>
    <ligand>
        <name>5-phospho-alpha-D-ribose 1-diphosphate</name>
        <dbReference type="ChEBI" id="CHEBI:58017"/>
    </ligand>
</feature>
<comment type="subunit">
    <text evidence="2 12">Homodimer.</text>
</comment>
<dbReference type="Pfam" id="PF00591">
    <property type="entry name" value="Glycos_transf_3"/>
    <property type="match status" value="1"/>
</dbReference>
<keyword evidence="5 12" id="KW-0808">Transferase</keyword>
<evidence type="ECO:0000256" key="4">
    <source>
        <dbReference type="ARBA" id="ARBA00022676"/>
    </source>
</evidence>
<evidence type="ECO:0000256" key="12">
    <source>
        <dbReference type="HAMAP-Rule" id="MF_00211"/>
    </source>
</evidence>
<dbReference type="Gene3D" id="3.40.1030.10">
    <property type="entry name" value="Nucleoside phosphorylase/phosphoribosyltransferase catalytic domain"/>
    <property type="match status" value="1"/>
</dbReference>
<feature type="binding site" evidence="12">
    <location>
        <begin position="84"/>
        <end position="85"/>
    </location>
    <ligand>
        <name>5-phospho-alpha-D-ribose 1-diphosphate</name>
        <dbReference type="ChEBI" id="CHEBI:58017"/>
    </ligand>
</feature>
<dbReference type="InterPro" id="IPR000312">
    <property type="entry name" value="Glycosyl_Trfase_fam3"/>
</dbReference>
<feature type="binding site" evidence="12">
    <location>
        <begin position="109"/>
        <end position="117"/>
    </location>
    <ligand>
        <name>5-phospho-alpha-D-ribose 1-diphosphate</name>
        <dbReference type="ChEBI" id="CHEBI:58017"/>
    </ligand>
</feature>
<dbReference type="Gene3D" id="1.20.970.10">
    <property type="entry name" value="Transferase, Pyrimidine Nucleoside Phosphorylase, Chain C"/>
    <property type="match status" value="1"/>
</dbReference>
<feature type="domain" description="Glycosyl transferase family 3 N-terminal" evidence="14">
    <location>
        <begin position="4"/>
        <end position="66"/>
    </location>
</feature>
<comment type="caution">
    <text evidence="15">The sequence shown here is derived from an EMBL/GenBank/DDBJ whole genome shotgun (WGS) entry which is preliminary data.</text>
</comment>
<accession>A0AAW9RLF2</accession>
<dbReference type="NCBIfam" id="TIGR01245">
    <property type="entry name" value="trpD"/>
    <property type="match status" value="1"/>
</dbReference>
<dbReference type="PANTHER" id="PTHR43285">
    <property type="entry name" value="ANTHRANILATE PHOSPHORIBOSYLTRANSFERASE"/>
    <property type="match status" value="1"/>
</dbReference>
<keyword evidence="16" id="KW-1185">Reference proteome</keyword>
<evidence type="ECO:0000256" key="7">
    <source>
        <dbReference type="ARBA" id="ARBA00022822"/>
    </source>
</evidence>
<reference evidence="15 16" key="1">
    <citation type="submission" date="2024-02" db="EMBL/GenBank/DDBJ databases">
        <title>A novel Wenzhouxiangellaceae bacterium, isolated from coastal sediments.</title>
        <authorList>
            <person name="Du Z.-J."/>
            <person name="Ye Y.-Q."/>
            <person name="Zhang X.-Y."/>
        </authorList>
    </citation>
    <scope>NUCLEOTIDE SEQUENCE [LARGE SCALE GENOMIC DNA]</scope>
    <source>
        <strain evidence="15 16">CH-27</strain>
    </source>
</reference>
<feature type="binding site" evidence="12">
    <location>
        <position position="89"/>
    </location>
    <ligand>
        <name>5-phospho-alpha-D-ribose 1-diphosphate</name>
        <dbReference type="ChEBI" id="CHEBI:58017"/>
    </ligand>
</feature>
<evidence type="ECO:0000256" key="5">
    <source>
        <dbReference type="ARBA" id="ARBA00022679"/>
    </source>
</evidence>
<keyword evidence="9 12" id="KW-0057">Aromatic amino acid biosynthesis</keyword>
<comment type="caution">
    <text evidence="12">Lacks conserved residue(s) required for the propagation of feature annotation.</text>
</comment>
<dbReference type="Proteomes" id="UP001359886">
    <property type="component" value="Unassembled WGS sequence"/>
</dbReference>
<comment type="cofactor">
    <cofactor evidence="12">
        <name>Mg(2+)</name>
        <dbReference type="ChEBI" id="CHEBI:18420"/>
    </cofactor>
    <text evidence="12">Binds 2 magnesium ions per monomer.</text>
</comment>